<dbReference type="Proteomes" id="UP000709295">
    <property type="component" value="Unassembled WGS sequence"/>
</dbReference>
<accession>A0A8J5ME02</accession>
<dbReference type="InterPro" id="IPR028089">
    <property type="entry name" value="DUF4455"/>
</dbReference>
<dbReference type="Pfam" id="PF03876">
    <property type="entry name" value="SHS2_Rpb7-N"/>
    <property type="match status" value="1"/>
</dbReference>
<feature type="compositionally biased region" description="Low complexity" evidence="2">
    <location>
        <begin position="1145"/>
        <end position="1154"/>
    </location>
</feature>
<evidence type="ECO:0000259" key="4">
    <source>
        <dbReference type="Pfam" id="PF08292"/>
    </source>
</evidence>
<feature type="region of interest" description="Disordered" evidence="2">
    <location>
        <begin position="1137"/>
        <end position="1185"/>
    </location>
</feature>
<proteinExistence type="predicted"/>
<feature type="domain" description="DUF4455" evidence="5">
    <location>
        <begin position="334"/>
        <end position="630"/>
    </location>
</feature>
<sequence>MFVLTRISDVIPVAPELFDADYTQVLVEEIDRKYANKVIADVGLCITLYDFVSIGDAFVHPSDGKAHSQVEFRLVVFRPFVGEVLKGRIVSCTEEHIRVSMDFVQDIIIPSYALQTPSYFDTAERLWVWKYSEGQEKFYMDLHEEIRFRVTNINFTRVTKTAKGIQATTTEATDKAEKEASAGDMRQSLARRRSSSVDLSDNDPTPSAIHILAHAKFSSSLCMAMMSTEAAATTLKSRAEVQLLNSLNQKKASSASLYLKDEQQKAEDEAESQQTQVRNRIAFEALPACSEDARMISKVRQLEDDFFIVGAESNQSLHQSQSEGPSQIELNDVRRRDRHMEAQMQYGEEVKAISEDVEVAIIQAADHVKEVLATIDSGIQEAKAALTDNELLLASDNDKILRLWSELEAVCQRRTDEIAQFAAQLEEIEQSRILRVRVGLQRLTCVLMETAHALPPEVERIIEAEAYEVNTVVISNRRVYADLVARMETANVDVFLNARLAWEQGQIRWRHLRHDDAIATFQATLNSPLFTDPEERQHALEQIRDFQEKVHSEQRLAVLKQLKDAGASLTSDQAKHILTELSSTQQLEEEKNQFFFSELRGLHESKGDAAKALREALRLELHGFGAMAKEGAIEEAKKTLVTLLSDDSMEDFFRAAGGLKTELDTLAKQICVADLIYSTNLEPVVSSVGILSSALPLASVMEKQGKEAERRAVQSTLDKVRKATKGEIMSLLPSLQTQISMLMNLEEMGDKFKAELGDITTQLDTIIREYGSLQGTEASIPPSLSMNPVNSLTGAPSEKISLRPSSVTGPASAKSTTKSSAAVSTALPSKSKANDASQSSSNAVDLQAIRKVQRRLGTLLYASELGAPWQEHMHFIADQLQLQTNANCIVDGVISKECDNLIETRQQESRLLVEEMGKRMEQQSAQLHDHVEKLAKFFLRVVLCLEESGDKVQYVNLSMMDLLDTLKESDEDTLADLETKLTQSSARLRHSPNSNILREAFQRSSDLLMHIEGEYRTYDKRVSLAADNNVVAIAKQRLLYLQRLCDFFGLRQMNQPKSDDSFNLDYFLSAQHIEQALIPVPPEKPDNSIIVEASQPASTDEQEPPEQETIRTASGLELVVALSLATLAQRILVQSEDDDADQQLSGEAGPAEGSSSRDQKELHEDERSPRTDGDDTTEVEPQTSRLLEHNVLEKVQTEFLVLNVPSDTVESLLATFRDAVVSKYDSDATTTATRTEETRGERHASSSMLLEERLRVHWPRKGRLDVQFYQPRMGELLSHQQRQERHLRGIWLKVDEQQAAYAKKVEEALVHVEQTRMAQIGFQAQLPLQQSLAALQGLEVKAKKRLGVFKGEAMEILAVLRAMTASDINSLLSSCQDFIRACSSQLFPDLMSSEIISGCDYHPEEISAIKEKLAAIEAQARDLISAREKQIDEISSKQGQILDMWEAFKARSQACTQSLAMKEGLGQKFGLPRRTAQERYRSEMTRCESRSAAINTLLASLESIVDEGKSDESWLHDQDLTCDVLRMLMQLRAKIYHRGMYFGFLRYPSQLEIKPTEFNPATGKQEEEVIRDHDVVDEEDRILAIPFLEFADQVSAKCQEETKALYQQEGKNEELPPSGVPAALEEYLSSQLEKARSFVMQQEVSYREQVDLFADLLKLVPGVVVRNLVEQAKQEMRRKISEMVSKFEPQFQSWMNLKTHHTLELRPQLCSPNNVHLLRELEEREKTRSTSTQVALHTIRSQFLAGQIQISLAFEASLIGLCQCLVLLLDSSVLSLDDLKPFSGGELPKLKRKSLKRLRKVARVNELGDSREVKRTAAELLKLTQTGEAPRFPLRAWAGIPSFGLQSLWEEVKADIQAKDVARQCSASVVETDSSIQDLACVPLASNDGACVALLTPAHRALIRARDSAYADYISFCREETRRFLDNLHERIEDEVKWTLSWEKGISNMRRQPQV</sequence>
<feature type="compositionally biased region" description="Basic and acidic residues" evidence="2">
    <location>
        <begin position="172"/>
        <end position="181"/>
    </location>
</feature>
<dbReference type="CDD" id="cd04330">
    <property type="entry name" value="RNAP_III_Rpc25_N"/>
    <property type="match status" value="1"/>
</dbReference>
<comment type="caution">
    <text evidence="7">The sequence shown here is derived from an EMBL/GenBank/DDBJ whole genome shotgun (WGS) entry which is preliminary data.</text>
</comment>
<feature type="compositionally biased region" description="Low complexity" evidence="2">
    <location>
        <begin position="811"/>
        <end position="826"/>
    </location>
</feature>
<dbReference type="InterPro" id="IPR013238">
    <property type="entry name" value="RNA_pol_III_Rbc25"/>
</dbReference>
<feature type="compositionally biased region" description="Basic and acidic residues" evidence="2">
    <location>
        <begin position="1155"/>
        <end position="1173"/>
    </location>
</feature>
<feature type="domain" description="DUF4456" evidence="6">
    <location>
        <begin position="1599"/>
        <end position="1800"/>
    </location>
</feature>
<dbReference type="InterPro" id="IPR027914">
    <property type="entry name" value="DUF4456"/>
</dbReference>
<dbReference type="Pfam" id="PF08292">
    <property type="entry name" value="RNA_pol_Rbc25"/>
    <property type="match status" value="1"/>
</dbReference>
<gene>
    <name evidence="7" type="ORF">JG688_00013329</name>
</gene>
<keyword evidence="8" id="KW-1185">Reference proteome</keyword>
<dbReference type="PANTHER" id="PTHR21444">
    <property type="entry name" value="COILED-COIL DOMAIN-CONTAINING PROTEIN 180"/>
    <property type="match status" value="1"/>
</dbReference>
<evidence type="ECO:0000313" key="8">
    <source>
        <dbReference type="Proteomes" id="UP000709295"/>
    </source>
</evidence>
<evidence type="ECO:0008006" key="9">
    <source>
        <dbReference type="Google" id="ProtNLM"/>
    </source>
</evidence>
<dbReference type="Pfam" id="PF14644">
    <property type="entry name" value="DUF4456"/>
    <property type="match status" value="1"/>
</dbReference>
<evidence type="ECO:0000259" key="5">
    <source>
        <dbReference type="Pfam" id="PF14643"/>
    </source>
</evidence>
<name>A0A8J5ME02_9STRA</name>
<evidence type="ECO:0000256" key="2">
    <source>
        <dbReference type="SAM" id="MobiDB-lite"/>
    </source>
</evidence>
<dbReference type="EMBL" id="JAENGY010001120">
    <property type="protein sequence ID" value="KAG6952326.1"/>
    <property type="molecule type" value="Genomic_DNA"/>
</dbReference>
<evidence type="ECO:0000259" key="6">
    <source>
        <dbReference type="Pfam" id="PF14644"/>
    </source>
</evidence>
<dbReference type="PANTHER" id="PTHR21444:SF14">
    <property type="entry name" value="COILED-COIL DOMAIN-CONTAINING PROTEIN 180"/>
    <property type="match status" value="1"/>
</dbReference>
<feature type="region of interest" description="Disordered" evidence="2">
    <location>
        <begin position="793"/>
        <end position="842"/>
    </location>
</feature>
<dbReference type="InterPro" id="IPR005576">
    <property type="entry name" value="Rpb7-like_N"/>
</dbReference>
<keyword evidence="1" id="KW-0175">Coiled coil</keyword>
<dbReference type="Pfam" id="PF14643">
    <property type="entry name" value="DUF4455"/>
    <property type="match status" value="2"/>
</dbReference>
<feature type="domain" description="DUF4455" evidence="5">
    <location>
        <begin position="893"/>
        <end position="1056"/>
    </location>
</feature>
<organism evidence="7 8">
    <name type="scientific">Phytophthora aleatoria</name>
    <dbReference type="NCBI Taxonomy" id="2496075"/>
    <lineage>
        <taxon>Eukaryota</taxon>
        <taxon>Sar</taxon>
        <taxon>Stramenopiles</taxon>
        <taxon>Oomycota</taxon>
        <taxon>Peronosporomycetes</taxon>
        <taxon>Peronosporales</taxon>
        <taxon>Peronosporaceae</taxon>
        <taxon>Phytophthora</taxon>
    </lineage>
</organism>
<feature type="region of interest" description="Disordered" evidence="2">
    <location>
        <begin position="166"/>
        <end position="203"/>
    </location>
</feature>
<evidence type="ECO:0000313" key="7">
    <source>
        <dbReference type="EMBL" id="KAG6952326.1"/>
    </source>
</evidence>
<feature type="region of interest" description="Disordered" evidence="2">
    <location>
        <begin position="1226"/>
        <end position="1246"/>
    </location>
</feature>
<evidence type="ECO:0000259" key="3">
    <source>
        <dbReference type="Pfam" id="PF03876"/>
    </source>
</evidence>
<feature type="coiled-coil region" evidence="1">
    <location>
        <begin position="1406"/>
        <end position="1433"/>
    </location>
</feature>
<dbReference type="GO" id="GO:0006351">
    <property type="term" value="P:DNA-templated transcription"/>
    <property type="evidence" value="ECO:0007669"/>
    <property type="project" value="InterPro"/>
</dbReference>
<feature type="compositionally biased region" description="Basic and acidic residues" evidence="2">
    <location>
        <begin position="1234"/>
        <end position="1246"/>
    </location>
</feature>
<evidence type="ECO:0000256" key="1">
    <source>
        <dbReference type="SAM" id="Coils"/>
    </source>
</evidence>
<feature type="domain" description="RNA polymerase III subunit Rpc25" evidence="4">
    <location>
        <begin position="83"/>
        <end position="181"/>
    </location>
</feature>
<reference evidence="7" key="1">
    <citation type="submission" date="2021-01" db="EMBL/GenBank/DDBJ databases">
        <title>Phytophthora aleatoria, a newly-described species from Pinus radiata is distinct from Phytophthora cactorum isolates based on comparative genomics.</title>
        <authorList>
            <person name="Mcdougal R."/>
            <person name="Panda P."/>
            <person name="Williams N."/>
            <person name="Studholme D.J."/>
        </authorList>
    </citation>
    <scope>NUCLEOTIDE SEQUENCE</scope>
    <source>
        <strain evidence="7">NZFS 4037</strain>
    </source>
</reference>
<feature type="domain" description="RNA polymerase Rpb7-like N-terminal" evidence="3">
    <location>
        <begin position="8"/>
        <end position="64"/>
    </location>
</feature>
<protein>
    <recommendedName>
        <fullName evidence="9">DNA-directed RNA polymerase III subunit RPC8</fullName>
    </recommendedName>
</protein>